<dbReference type="GO" id="GO:0005737">
    <property type="term" value="C:cytoplasm"/>
    <property type="evidence" value="ECO:0007669"/>
    <property type="project" value="TreeGrafter"/>
</dbReference>
<dbReference type="PIRSF" id="PIRSF000709">
    <property type="entry name" value="6PFK_2-Ptase"/>
    <property type="match status" value="1"/>
</dbReference>
<dbReference type="InterPro" id="IPR029033">
    <property type="entry name" value="His_PPase_superfam"/>
</dbReference>
<proteinExistence type="predicted"/>
<evidence type="ECO:0000313" key="3">
    <source>
        <dbReference type="Proteomes" id="UP000824102"/>
    </source>
</evidence>
<organism evidence="2 3">
    <name type="scientific">Candidatus Gallimonas intestinavium</name>
    <dbReference type="NCBI Taxonomy" id="2838603"/>
    <lineage>
        <taxon>Bacteria</taxon>
        <taxon>Bacillati</taxon>
        <taxon>Bacillota</taxon>
        <taxon>Clostridia</taxon>
        <taxon>Candidatus Gallimonas</taxon>
    </lineage>
</organism>
<comment type="caution">
    <text evidence="2">The sequence shown here is derived from an EMBL/GenBank/DDBJ whole genome shotgun (WGS) entry which is preliminary data.</text>
</comment>
<evidence type="ECO:0000256" key="1">
    <source>
        <dbReference type="PIRSR" id="PIRSR613078-2"/>
    </source>
</evidence>
<dbReference type="PANTHER" id="PTHR48100:SF1">
    <property type="entry name" value="HISTIDINE PHOSPHATASE FAMILY PROTEIN-RELATED"/>
    <property type="match status" value="1"/>
</dbReference>
<feature type="binding site" evidence="1">
    <location>
        <begin position="8"/>
        <end position="15"/>
    </location>
    <ligand>
        <name>substrate</name>
    </ligand>
</feature>
<reference evidence="2" key="1">
    <citation type="journal article" date="2021" name="PeerJ">
        <title>Extensive microbial diversity within the chicken gut microbiome revealed by metagenomics and culture.</title>
        <authorList>
            <person name="Gilroy R."/>
            <person name="Ravi A."/>
            <person name="Getino M."/>
            <person name="Pursley I."/>
            <person name="Horton D.L."/>
            <person name="Alikhan N.F."/>
            <person name="Baker D."/>
            <person name="Gharbi K."/>
            <person name="Hall N."/>
            <person name="Watson M."/>
            <person name="Adriaenssens E.M."/>
            <person name="Foster-Nyarko E."/>
            <person name="Jarju S."/>
            <person name="Secka A."/>
            <person name="Antonio M."/>
            <person name="Oren A."/>
            <person name="Chaudhuri R.R."/>
            <person name="La Ragione R."/>
            <person name="Hildebrand F."/>
            <person name="Pallen M.J."/>
        </authorList>
    </citation>
    <scope>NUCLEOTIDE SEQUENCE</scope>
    <source>
        <strain evidence="2">ChiW7-2402</strain>
    </source>
</reference>
<dbReference type="GO" id="GO:0016791">
    <property type="term" value="F:phosphatase activity"/>
    <property type="evidence" value="ECO:0007669"/>
    <property type="project" value="TreeGrafter"/>
</dbReference>
<dbReference type="InterPro" id="IPR050275">
    <property type="entry name" value="PGM_Phosphatase"/>
</dbReference>
<dbReference type="AlphaFoldDB" id="A0A9D2G555"/>
<dbReference type="CDD" id="cd07067">
    <property type="entry name" value="HP_PGM_like"/>
    <property type="match status" value="1"/>
</dbReference>
<dbReference type="EMBL" id="DXBB01000063">
    <property type="protein sequence ID" value="HIZ72798.1"/>
    <property type="molecule type" value="Genomic_DNA"/>
</dbReference>
<sequence>MTTLYFVRHGESRANVEKVFTGQTDVPLSDRGMRQAEELKERLLALKPDAFFSSDLLRAVQTVMPAAKALGLAVRPEKGLREIDGGLWEGKHIDEIARAYPKDYACWMEDIGLARCTGGESLEEVQARGLAAVLRIAQENDGKAVVLATHAAMIRALTCAFRGLPLSEMQHIPFVPNASLSEVRFERGAFTIERYADVSFLGSDVTRLPEDI</sequence>
<protein>
    <submittedName>
        <fullName evidence="2">Histidine phosphatase family protein</fullName>
    </submittedName>
</protein>
<gene>
    <name evidence="2" type="ORF">H9964_04385</name>
</gene>
<dbReference type="Proteomes" id="UP000824102">
    <property type="component" value="Unassembled WGS sequence"/>
</dbReference>
<name>A0A9D2G555_9FIRM</name>
<dbReference type="SUPFAM" id="SSF53254">
    <property type="entry name" value="Phosphoglycerate mutase-like"/>
    <property type="match status" value="1"/>
</dbReference>
<accession>A0A9D2G555</accession>
<dbReference type="Gene3D" id="3.40.50.1240">
    <property type="entry name" value="Phosphoglycerate mutase-like"/>
    <property type="match status" value="1"/>
</dbReference>
<dbReference type="PANTHER" id="PTHR48100">
    <property type="entry name" value="BROAD-SPECIFICITY PHOSPHATASE YOR283W-RELATED"/>
    <property type="match status" value="1"/>
</dbReference>
<reference evidence="2" key="2">
    <citation type="submission" date="2021-04" db="EMBL/GenBank/DDBJ databases">
        <authorList>
            <person name="Gilroy R."/>
        </authorList>
    </citation>
    <scope>NUCLEOTIDE SEQUENCE</scope>
    <source>
        <strain evidence="2">ChiW7-2402</strain>
    </source>
</reference>
<feature type="binding site" evidence="1">
    <location>
        <begin position="21"/>
        <end position="22"/>
    </location>
    <ligand>
        <name>substrate</name>
    </ligand>
</feature>
<dbReference type="SMART" id="SM00855">
    <property type="entry name" value="PGAM"/>
    <property type="match status" value="1"/>
</dbReference>
<dbReference type="InterPro" id="IPR013078">
    <property type="entry name" value="His_Pase_superF_clade-1"/>
</dbReference>
<evidence type="ECO:0000313" key="2">
    <source>
        <dbReference type="EMBL" id="HIZ72798.1"/>
    </source>
</evidence>
<feature type="binding site" evidence="1">
    <location>
        <position position="58"/>
    </location>
    <ligand>
        <name>substrate</name>
    </ligand>
</feature>
<dbReference type="Pfam" id="PF00300">
    <property type="entry name" value="His_Phos_1"/>
    <property type="match status" value="1"/>
</dbReference>